<evidence type="ECO:0000256" key="2">
    <source>
        <dbReference type="ARBA" id="ARBA00022448"/>
    </source>
</evidence>
<keyword evidence="4" id="KW-0406">Ion transport</keyword>
<evidence type="ECO:0000259" key="14">
    <source>
        <dbReference type="Pfam" id="PF07715"/>
    </source>
</evidence>
<dbReference type="PROSITE" id="PS52016">
    <property type="entry name" value="TONB_DEPENDENT_REC_3"/>
    <property type="match status" value="1"/>
</dbReference>
<dbReference type="OrthoDB" id="604358at2"/>
<keyword evidence="8 10" id="KW-0472">Membrane</keyword>
<evidence type="ECO:0000256" key="5">
    <source>
        <dbReference type="ARBA" id="ARBA00022692"/>
    </source>
</evidence>
<keyword evidence="3 10" id="KW-1134">Transmembrane beta strand</keyword>
<dbReference type="Gene3D" id="2.170.130.10">
    <property type="entry name" value="TonB-dependent receptor, plug domain"/>
    <property type="match status" value="1"/>
</dbReference>
<proteinExistence type="inferred from homology"/>
<dbReference type="InterPro" id="IPR012910">
    <property type="entry name" value="Plug_dom"/>
</dbReference>
<gene>
    <name evidence="15" type="ORF">EG028_24800</name>
</gene>
<accession>A0A3N4MEG7</accession>
<keyword evidence="16" id="KW-1185">Reference proteome</keyword>
<evidence type="ECO:0000313" key="15">
    <source>
        <dbReference type="EMBL" id="RPD38490.1"/>
    </source>
</evidence>
<sequence>MSVTDQSLQTTYTSPKHCKIMHLKPNGSTPLRAGYGTTKIWMVMKMTSFLLLAGLLHVSGKALPQSITLSLKQATLKKVFKEIRKQSGHLFLYDDKIITPLTHVDIYVKDAPLQQVLETALKDSGLEFEIVERNIVLRKKKPLRIFPNMLADTSILPEVTGRILDNTGEVLIGASVIIKGTTSGVVADANGTFRLKNVQKDAVLEIRFTGYVTKDVPVNGRSAIEVSLVVDDSKLSEVVVVGYGTQKKANLTGAVDQVSGEVMENRPVTRISQALQGMVGNLNIGTTSAGGAPNATQSINIRGYTGMGTTGGPLIVIDGVPGGDINSINPSDIDNISIIKDAASAAIYGSSAPYGALLITTKQGKKGKAPSISYNNNLSWAQPINLPQMLNSLEFAEMYNEAFTNANRAKFFSDDAIQRIKDYQSGKMKDETIKSPNANGWESWNGGNANNDWFKIYFRDVAFSQQHNIGVSGGGSNSSYYVGLGYNDRQGMYNFGDDRYKRFNVRANLSSNLTNWLTVNVRNSMSREIYNTPNTYAGQTGGNYMHQFARKFPSVPLYNPDGRYSATSNVTLHTEGGRLKNVKDQVFLTGEFVFKLAKGWNLTANYTFDGIRQDETNHTKTVLEYLPDGTTANVGGTFPNAFSRWTSNREHHVINVYSSYEKEIGHHQFKVMGGYIKDLISLTEFSAGNNQLYSDNIPALNLAYGLSPSVSDLVRKLASEGFFGRVNYSYKEKYLLELNGRYDGTSRFLDDARWRFYPGMSAGWNLHKENFWAPLAKTINTFKIRGSYGQLGDQSFLDANGPNYYPFFPSLGTSRPTSTNWLFGGTQQASVSQPGLVNQDLTWVTTTSSNVGVDASFLQDRLTASFDWYIRKASNFAGPSQVLPAVLGTGVPQANNTDIETRGFELMINWADRIGKVNYHLRGVLSDYRGSILKYPNPTGLNTTWYAGQKMGEIWGYTTVGFFTSNDEEAKGPRQTKLSSANWTAGDVKYADLNGDNVIDWGNNTLANPGDRKVIGNNTPRYSYSFIGEADWNGFDFYVFLQGVAKRDAWVGSNYFWGIVGDEWQSSPFTVHRNRWTPETPNGYFPKYYMSGENGKNTQTQTRYLQNAAYMRIKNVQLGYSLPAHVIQRIKAQKVRFYVSVENLATFTNLVKTMDPELSIGDAKIYPLQRTYSGGLNVTF</sequence>
<protein>
    <submittedName>
        <fullName evidence="15">SusC/RagA family TonB-linked outer membrane protein</fullName>
    </submittedName>
</protein>
<evidence type="ECO:0000256" key="6">
    <source>
        <dbReference type="ARBA" id="ARBA00023004"/>
    </source>
</evidence>
<dbReference type="NCBIfam" id="TIGR04056">
    <property type="entry name" value="OMP_RagA_SusC"/>
    <property type="match status" value="1"/>
</dbReference>
<name>A0A3N4MEG7_9BACT</name>
<dbReference type="Gene3D" id="2.60.40.1120">
    <property type="entry name" value="Carboxypeptidase-like, regulatory domain"/>
    <property type="match status" value="1"/>
</dbReference>
<evidence type="ECO:0000256" key="9">
    <source>
        <dbReference type="ARBA" id="ARBA00023237"/>
    </source>
</evidence>
<dbReference type="InterPro" id="IPR011662">
    <property type="entry name" value="Secretin/TonB_short_N"/>
</dbReference>
<keyword evidence="9 10" id="KW-0998">Cell outer membrane</keyword>
<dbReference type="InterPro" id="IPR039426">
    <property type="entry name" value="TonB-dep_rcpt-like"/>
</dbReference>
<dbReference type="InterPro" id="IPR037066">
    <property type="entry name" value="Plug_dom_sf"/>
</dbReference>
<dbReference type="SUPFAM" id="SSF56935">
    <property type="entry name" value="Porins"/>
    <property type="match status" value="1"/>
</dbReference>
<evidence type="ECO:0000256" key="4">
    <source>
        <dbReference type="ARBA" id="ARBA00022496"/>
    </source>
</evidence>
<dbReference type="Pfam" id="PF07660">
    <property type="entry name" value="STN"/>
    <property type="match status" value="1"/>
</dbReference>
<keyword evidence="6" id="KW-0408">Iron</keyword>
<dbReference type="AlphaFoldDB" id="A0A3N4MEG7"/>
<evidence type="ECO:0000259" key="12">
    <source>
        <dbReference type="Pfam" id="PF00593"/>
    </source>
</evidence>
<evidence type="ECO:0000256" key="8">
    <source>
        <dbReference type="ARBA" id="ARBA00023136"/>
    </source>
</evidence>
<evidence type="ECO:0000256" key="11">
    <source>
        <dbReference type="RuleBase" id="RU003357"/>
    </source>
</evidence>
<dbReference type="InterPro" id="IPR036942">
    <property type="entry name" value="Beta-barrel_TonB_sf"/>
</dbReference>
<evidence type="ECO:0000256" key="3">
    <source>
        <dbReference type="ARBA" id="ARBA00022452"/>
    </source>
</evidence>
<evidence type="ECO:0000256" key="7">
    <source>
        <dbReference type="ARBA" id="ARBA00023077"/>
    </source>
</evidence>
<evidence type="ECO:0000256" key="1">
    <source>
        <dbReference type="ARBA" id="ARBA00004571"/>
    </source>
</evidence>
<dbReference type="InterPro" id="IPR000531">
    <property type="entry name" value="Beta-barrel_TonB"/>
</dbReference>
<feature type="domain" description="TonB-dependent receptor-like beta-barrel" evidence="12">
    <location>
        <begin position="693"/>
        <end position="1144"/>
    </location>
</feature>
<evidence type="ECO:0000313" key="16">
    <source>
        <dbReference type="Proteomes" id="UP000279089"/>
    </source>
</evidence>
<dbReference type="InterPro" id="IPR023996">
    <property type="entry name" value="TonB-dep_OMP_SusC/RagA"/>
</dbReference>
<dbReference type="Pfam" id="PF07715">
    <property type="entry name" value="Plug"/>
    <property type="match status" value="1"/>
</dbReference>
<feature type="domain" description="TonB-dependent receptor plug" evidence="14">
    <location>
        <begin position="248"/>
        <end position="356"/>
    </location>
</feature>
<comment type="similarity">
    <text evidence="10 11">Belongs to the TonB-dependent receptor family.</text>
</comment>
<dbReference type="InterPro" id="IPR008969">
    <property type="entry name" value="CarboxyPept-like_regulatory"/>
</dbReference>
<dbReference type="Pfam" id="PF13715">
    <property type="entry name" value="CarbopepD_reg_2"/>
    <property type="match status" value="1"/>
</dbReference>
<dbReference type="EMBL" id="RMBX01000015">
    <property type="protein sequence ID" value="RPD38490.1"/>
    <property type="molecule type" value="Genomic_DNA"/>
</dbReference>
<reference evidence="16" key="1">
    <citation type="submission" date="2018-11" db="EMBL/GenBank/DDBJ databases">
        <title>Chitinophaga lutea sp.nov., isolate from arsenic contaminated soil.</title>
        <authorList>
            <person name="Zong Y."/>
        </authorList>
    </citation>
    <scope>NUCLEOTIDE SEQUENCE [LARGE SCALE GENOMIC DNA]</scope>
    <source>
        <strain evidence="16">YLT18</strain>
    </source>
</reference>
<evidence type="ECO:0000256" key="10">
    <source>
        <dbReference type="PROSITE-ProRule" id="PRU01360"/>
    </source>
</evidence>
<comment type="caution">
    <text evidence="15">The sequence shown here is derived from an EMBL/GenBank/DDBJ whole genome shotgun (WGS) entry which is preliminary data.</text>
</comment>
<keyword evidence="5 10" id="KW-0812">Transmembrane</keyword>
<organism evidence="15 16">
    <name type="scientific">Chitinophaga barathri</name>
    <dbReference type="NCBI Taxonomy" id="1647451"/>
    <lineage>
        <taxon>Bacteria</taxon>
        <taxon>Pseudomonadati</taxon>
        <taxon>Bacteroidota</taxon>
        <taxon>Chitinophagia</taxon>
        <taxon>Chitinophagales</taxon>
        <taxon>Chitinophagaceae</taxon>
        <taxon>Chitinophaga</taxon>
    </lineage>
</organism>
<keyword evidence="7 11" id="KW-0798">TonB box</keyword>
<evidence type="ECO:0000259" key="13">
    <source>
        <dbReference type="Pfam" id="PF07660"/>
    </source>
</evidence>
<dbReference type="SUPFAM" id="SSF49464">
    <property type="entry name" value="Carboxypeptidase regulatory domain-like"/>
    <property type="match status" value="1"/>
</dbReference>
<keyword evidence="2 10" id="KW-0813">Transport</keyword>
<comment type="subcellular location">
    <subcellularLocation>
        <location evidence="1 10">Cell outer membrane</location>
        <topology evidence="1 10">Multi-pass membrane protein</topology>
    </subcellularLocation>
</comment>
<dbReference type="GO" id="GO:0009279">
    <property type="term" value="C:cell outer membrane"/>
    <property type="evidence" value="ECO:0007669"/>
    <property type="project" value="UniProtKB-SubCell"/>
</dbReference>
<dbReference type="Gene3D" id="2.40.170.20">
    <property type="entry name" value="TonB-dependent receptor, beta-barrel domain"/>
    <property type="match status" value="1"/>
</dbReference>
<feature type="domain" description="Secretin/TonB short N-terminal" evidence="13">
    <location>
        <begin position="91"/>
        <end position="140"/>
    </location>
</feature>
<dbReference type="Pfam" id="PF00593">
    <property type="entry name" value="TonB_dep_Rec_b-barrel"/>
    <property type="match status" value="1"/>
</dbReference>
<dbReference type="GO" id="GO:0006826">
    <property type="term" value="P:iron ion transport"/>
    <property type="evidence" value="ECO:0007669"/>
    <property type="project" value="UniProtKB-KW"/>
</dbReference>
<keyword evidence="4" id="KW-0410">Iron transport</keyword>
<dbReference type="Proteomes" id="UP000279089">
    <property type="component" value="Unassembled WGS sequence"/>
</dbReference>